<evidence type="ECO:0000313" key="2">
    <source>
        <dbReference type="Proteomes" id="UP000265520"/>
    </source>
</evidence>
<feature type="non-terminal residue" evidence="1">
    <location>
        <position position="1"/>
    </location>
</feature>
<dbReference type="Proteomes" id="UP000265520">
    <property type="component" value="Unassembled WGS sequence"/>
</dbReference>
<reference evidence="1 2" key="1">
    <citation type="journal article" date="2018" name="Front. Plant Sci.">
        <title>Red Clover (Trifolium pratense) and Zigzag Clover (T. medium) - A Picture of Genomic Similarities and Differences.</title>
        <authorList>
            <person name="Dluhosova J."/>
            <person name="Istvanek J."/>
            <person name="Nedelnik J."/>
            <person name="Repkova J."/>
        </authorList>
    </citation>
    <scope>NUCLEOTIDE SEQUENCE [LARGE SCALE GENOMIC DNA]</scope>
    <source>
        <strain evidence="2">cv. 10/8</strain>
        <tissue evidence="1">Leaf</tissue>
    </source>
</reference>
<proteinExistence type="predicted"/>
<protein>
    <submittedName>
        <fullName evidence="1">Uncharacterized protein</fullName>
    </submittedName>
</protein>
<dbReference type="EMBL" id="LXQA010837277">
    <property type="protein sequence ID" value="MCI73384.1"/>
    <property type="molecule type" value="Genomic_DNA"/>
</dbReference>
<evidence type="ECO:0000313" key="1">
    <source>
        <dbReference type="EMBL" id="MCI73384.1"/>
    </source>
</evidence>
<dbReference type="AlphaFoldDB" id="A0A392UL77"/>
<accession>A0A392UL77</accession>
<keyword evidence="2" id="KW-1185">Reference proteome</keyword>
<name>A0A392UL77_9FABA</name>
<sequence>AAVAEDELATSILIKTSTKAPSRIKDHTLINKASSSSIKAA</sequence>
<organism evidence="1 2">
    <name type="scientific">Trifolium medium</name>
    <dbReference type="NCBI Taxonomy" id="97028"/>
    <lineage>
        <taxon>Eukaryota</taxon>
        <taxon>Viridiplantae</taxon>
        <taxon>Streptophyta</taxon>
        <taxon>Embryophyta</taxon>
        <taxon>Tracheophyta</taxon>
        <taxon>Spermatophyta</taxon>
        <taxon>Magnoliopsida</taxon>
        <taxon>eudicotyledons</taxon>
        <taxon>Gunneridae</taxon>
        <taxon>Pentapetalae</taxon>
        <taxon>rosids</taxon>
        <taxon>fabids</taxon>
        <taxon>Fabales</taxon>
        <taxon>Fabaceae</taxon>
        <taxon>Papilionoideae</taxon>
        <taxon>50 kb inversion clade</taxon>
        <taxon>NPAAA clade</taxon>
        <taxon>Hologalegina</taxon>
        <taxon>IRL clade</taxon>
        <taxon>Trifolieae</taxon>
        <taxon>Trifolium</taxon>
    </lineage>
</organism>
<comment type="caution">
    <text evidence="1">The sequence shown here is derived from an EMBL/GenBank/DDBJ whole genome shotgun (WGS) entry which is preliminary data.</text>
</comment>